<reference evidence="1" key="1">
    <citation type="submission" date="2020-02" db="EMBL/GenBank/DDBJ databases">
        <authorList>
            <person name="Meier V. D."/>
        </authorList>
    </citation>
    <scope>NUCLEOTIDE SEQUENCE</scope>
    <source>
        <strain evidence="1">AVDCRST_MAG94</strain>
    </source>
</reference>
<accession>A0A6J4M4G9</accession>
<dbReference type="AlphaFoldDB" id="A0A6J4M4G9"/>
<name>A0A6J4M4G9_9CYAN</name>
<evidence type="ECO:0000313" key="1">
    <source>
        <dbReference type="EMBL" id="CAA9345913.1"/>
    </source>
</evidence>
<sequence length="81" mass="8530">MSYFLLVVQQLVCPFAAAESPMPSSHFYSLGQETNAITSSNLALFCPYVGSTPAGSVATHAGWHEIIIAANAGLKLSCLQV</sequence>
<dbReference type="EMBL" id="CADCTY010000886">
    <property type="protein sequence ID" value="CAA9345913.1"/>
    <property type="molecule type" value="Genomic_DNA"/>
</dbReference>
<organism evidence="1">
    <name type="scientific">uncultured Leptolyngbya sp</name>
    <dbReference type="NCBI Taxonomy" id="332963"/>
    <lineage>
        <taxon>Bacteria</taxon>
        <taxon>Bacillati</taxon>
        <taxon>Cyanobacteriota</taxon>
        <taxon>Cyanophyceae</taxon>
        <taxon>Leptolyngbyales</taxon>
        <taxon>Leptolyngbyaceae</taxon>
        <taxon>Leptolyngbya group</taxon>
        <taxon>Leptolyngbya</taxon>
        <taxon>environmental samples</taxon>
    </lineage>
</organism>
<gene>
    <name evidence="1" type="ORF">AVDCRST_MAG94-2529</name>
</gene>
<protein>
    <submittedName>
        <fullName evidence="1">Uncharacterized protein</fullName>
    </submittedName>
</protein>
<proteinExistence type="predicted"/>